<evidence type="ECO:0000256" key="8">
    <source>
        <dbReference type="ARBA" id="ARBA00023235"/>
    </source>
</evidence>
<dbReference type="EMBL" id="JBIBSM010000018">
    <property type="protein sequence ID" value="MFF8280014.1"/>
    <property type="molecule type" value="Genomic_DNA"/>
</dbReference>
<protein>
    <recommendedName>
        <fullName evidence="3">DNA topoisomerase (ATP-hydrolyzing)</fullName>
        <ecNumber evidence="3">5.6.2.2</ecNumber>
    </recommendedName>
</protein>
<evidence type="ECO:0000256" key="2">
    <source>
        <dbReference type="ARBA" id="ARBA00010708"/>
    </source>
</evidence>
<evidence type="ECO:0000256" key="6">
    <source>
        <dbReference type="ARBA" id="ARBA00023029"/>
    </source>
</evidence>
<comment type="caution">
    <text evidence="10">The sequence shown here is derived from an EMBL/GenBank/DDBJ whole genome shotgun (WGS) entry which is preliminary data.</text>
</comment>
<evidence type="ECO:0000256" key="3">
    <source>
        <dbReference type="ARBA" id="ARBA00012895"/>
    </source>
</evidence>
<keyword evidence="4" id="KW-0547">Nucleotide-binding</keyword>
<evidence type="ECO:0000259" key="9">
    <source>
        <dbReference type="Pfam" id="PF00204"/>
    </source>
</evidence>
<dbReference type="Proteomes" id="UP001603013">
    <property type="component" value="Unassembled WGS sequence"/>
</dbReference>
<comment type="catalytic activity">
    <reaction evidence="1">
        <text>ATP-dependent breakage, passage and rejoining of double-stranded DNA.</text>
        <dbReference type="EC" id="5.6.2.2"/>
    </reaction>
</comment>
<dbReference type="Gene3D" id="3.30.230.10">
    <property type="match status" value="1"/>
</dbReference>
<organism evidence="10 11">
    <name type="scientific">Streptomyces lateritius</name>
    <dbReference type="NCBI Taxonomy" id="67313"/>
    <lineage>
        <taxon>Bacteria</taxon>
        <taxon>Bacillati</taxon>
        <taxon>Actinomycetota</taxon>
        <taxon>Actinomycetes</taxon>
        <taxon>Kitasatosporales</taxon>
        <taxon>Streptomycetaceae</taxon>
        <taxon>Streptomyces</taxon>
    </lineage>
</organism>
<comment type="similarity">
    <text evidence="2">Belongs to the type II topoisomerase GyrB family.</text>
</comment>
<sequence>MIRGPWADYLRTVVPTPARGISKKALTWCFPRIRLAWETLLDTMGGDIVSEESTSYDAANIQVLKGWEAVRRRPGMYIGSTSERGLRNMVFEVADRVVNEVLDGRATSVDVTLTPDGGVRVADDGPGVPIDETRAAGGPGLEALLTQMQAGTGTAGRHDITLGFCGVGPAVVNALSQRMTAEVRREGVRWVQEYVRGVATTPLTAAGTATESGTTLAFWPDADIFGAAEFSFDRLEERFRELAFLNQSLDISLTDLRHPDESRSVRLRFPGGARDFVAFLDGHAAASAPMDTIAFEYEDPRMAGVMEVAFRWCSCPEERVRSYANSRPTINGTHAVGFRNGMTAAITAYAREHGLLTATDPDFGADRIDEGLTAVVSVKLDRPEFSGSTWGVLENTEVRDCVGQAVQDHLGRWLKEDPERAAAVIDRIVQRARRD</sequence>
<keyword evidence="8" id="KW-0413">Isomerase</keyword>
<keyword evidence="11" id="KW-1185">Reference proteome</keyword>
<dbReference type="RefSeq" id="WP_391936922.1">
    <property type="nucleotide sequence ID" value="NZ_JBIBSM010000018.1"/>
</dbReference>
<dbReference type="PANTHER" id="PTHR45866:SF1">
    <property type="entry name" value="DNA GYRASE SUBUNIT B, MITOCHONDRIAL"/>
    <property type="match status" value="1"/>
</dbReference>
<dbReference type="PANTHER" id="PTHR45866">
    <property type="entry name" value="DNA GYRASE/TOPOISOMERASE SUBUNIT B"/>
    <property type="match status" value="1"/>
</dbReference>
<dbReference type="InterPro" id="IPR014721">
    <property type="entry name" value="Ribsml_uS5_D2-typ_fold_subgr"/>
</dbReference>
<proteinExistence type="inferred from homology"/>
<dbReference type="SUPFAM" id="SSF55874">
    <property type="entry name" value="ATPase domain of HSP90 chaperone/DNA topoisomerase II/histidine kinase"/>
    <property type="match status" value="1"/>
</dbReference>
<dbReference type="EC" id="5.6.2.2" evidence="3"/>
<dbReference type="Gene3D" id="3.30.565.10">
    <property type="entry name" value="Histidine kinase-like ATPase, C-terminal domain"/>
    <property type="match status" value="1"/>
</dbReference>
<dbReference type="SUPFAM" id="SSF54211">
    <property type="entry name" value="Ribosomal protein S5 domain 2-like"/>
    <property type="match status" value="1"/>
</dbReference>
<reference evidence="10 11" key="1">
    <citation type="submission" date="2024-10" db="EMBL/GenBank/DDBJ databases">
        <title>The Natural Products Discovery Center: Release of the First 8490 Sequenced Strains for Exploring Actinobacteria Biosynthetic Diversity.</title>
        <authorList>
            <person name="Kalkreuter E."/>
            <person name="Kautsar S.A."/>
            <person name="Yang D."/>
            <person name="Bader C.D."/>
            <person name="Teijaro C.N."/>
            <person name="Fluegel L."/>
            <person name="Davis C.M."/>
            <person name="Simpson J.R."/>
            <person name="Lauterbach L."/>
            <person name="Steele A.D."/>
            <person name="Gui C."/>
            <person name="Meng S."/>
            <person name="Li G."/>
            <person name="Viehrig K."/>
            <person name="Ye F."/>
            <person name="Su P."/>
            <person name="Kiefer A.F."/>
            <person name="Nichols A."/>
            <person name="Cepeda A.J."/>
            <person name="Yan W."/>
            <person name="Fan B."/>
            <person name="Jiang Y."/>
            <person name="Adhikari A."/>
            <person name="Zheng C.-J."/>
            <person name="Schuster L."/>
            <person name="Cowan T.M."/>
            <person name="Smanski M.J."/>
            <person name="Chevrette M.G."/>
            <person name="De Carvalho L.P.S."/>
            <person name="Shen B."/>
        </authorList>
    </citation>
    <scope>NUCLEOTIDE SEQUENCE [LARGE SCALE GENOMIC DNA]</scope>
    <source>
        <strain evidence="10 11">NPDC015755</strain>
    </source>
</reference>
<keyword evidence="6" id="KW-0799">Topoisomerase</keyword>
<dbReference type="PRINTS" id="PR01159">
    <property type="entry name" value="DNAGYRASEB"/>
</dbReference>
<gene>
    <name evidence="10" type="ORF">ACF05T_28620</name>
</gene>
<evidence type="ECO:0000313" key="11">
    <source>
        <dbReference type="Proteomes" id="UP001603013"/>
    </source>
</evidence>
<evidence type="ECO:0000313" key="10">
    <source>
        <dbReference type="EMBL" id="MFF8280014.1"/>
    </source>
</evidence>
<dbReference type="InterPro" id="IPR036890">
    <property type="entry name" value="HATPase_C_sf"/>
</dbReference>
<evidence type="ECO:0000256" key="1">
    <source>
        <dbReference type="ARBA" id="ARBA00000185"/>
    </source>
</evidence>
<dbReference type="InterPro" id="IPR020568">
    <property type="entry name" value="Ribosomal_Su5_D2-typ_SF"/>
</dbReference>
<evidence type="ECO:0000256" key="7">
    <source>
        <dbReference type="ARBA" id="ARBA00023125"/>
    </source>
</evidence>
<accession>A0ABW6YK97</accession>
<feature type="domain" description="DNA topoisomerase type IIA subunit B" evidence="9">
    <location>
        <begin position="272"/>
        <end position="434"/>
    </location>
</feature>
<evidence type="ECO:0000256" key="4">
    <source>
        <dbReference type="ARBA" id="ARBA00022741"/>
    </source>
</evidence>
<dbReference type="PRINTS" id="PR00418">
    <property type="entry name" value="TPI2FAMILY"/>
</dbReference>
<name>A0ABW6YK97_9ACTN</name>
<dbReference type="InterPro" id="IPR001241">
    <property type="entry name" value="Topo_IIA"/>
</dbReference>
<dbReference type="InterPro" id="IPR013506">
    <property type="entry name" value="Topo_IIA_bsu_dom2"/>
</dbReference>
<dbReference type="Pfam" id="PF00204">
    <property type="entry name" value="DNA_gyraseB"/>
    <property type="match status" value="1"/>
</dbReference>
<keyword evidence="5" id="KW-0067">ATP-binding</keyword>
<evidence type="ECO:0000256" key="5">
    <source>
        <dbReference type="ARBA" id="ARBA00022840"/>
    </source>
</evidence>
<dbReference type="SMART" id="SM00433">
    <property type="entry name" value="TOP2c"/>
    <property type="match status" value="1"/>
</dbReference>
<dbReference type="InterPro" id="IPR000565">
    <property type="entry name" value="Topo_IIA_B"/>
</dbReference>
<keyword evidence="7" id="KW-0238">DNA-binding</keyword>